<protein>
    <recommendedName>
        <fullName evidence="6">Zn(2)-C6 fungal-type domain-containing protein</fullName>
    </recommendedName>
</protein>
<dbReference type="PROSITE" id="PS50048">
    <property type="entry name" value="ZN2_CY6_FUNGAL_2"/>
    <property type="match status" value="1"/>
</dbReference>
<comment type="caution">
    <text evidence="7">The sequence shown here is derived from an EMBL/GenBank/DDBJ whole genome shotgun (WGS) entry which is preliminary data.</text>
</comment>
<gene>
    <name evidence="7" type="ORF">CBYS24578_00010475</name>
</gene>
<sequence length="769" mass="85236">MVQPTVLRRANNEASKRRAPYALRACEACRRRKGKCDGRQPCRYCTNRSQSCKYNTSLASSDNWQAPAGADADQVDATQDCRGGSTSSARWNPETIASMLCSLQEQLDSLTSRIQTPGLNPLPPRSPNEAAPEDNNDENFMATFTNDVDSGSQGGADVASKPLGKVASPHFVGPTSPDYSLNVAQIKLSGPSLQHQYPRIAFIHQDTVDQQDPSSEEDGLHTTDDADAFDTSSAHSEKDHAKLLQFRSVLGLQETLRLLHVYQEVIGELHPIVDIDELASQAPSCYEESDSGIYDLFNRGPCEVSEEQLLILNLILAIALRADSNSASYHTGILLRQNFQDIVNAKLATPAYSLKHVIIVLLKGWYDYFNDSPQSAWRLCGIAGRMVMELGFHNGEVFKHLLDSESQRSEAYTLISTIVVLDRQWSASTGLPTHFHESRFNPVPATHTINPYLKAMLSFILISDRFSEPISKVAKGERYNDYDAFELMNFQIEQWRKNAVGENSLTQVETWSTNPSSRPPTWTILLNLRAESVRSLLMRPFFFSDADPEATRQHIRPATDLVYTVVHVLYTIDNTTNIYRQQHPCCQHLLASASALAFLLIAYIEQNQSTLMPTLAPDLVSSLSHSFEMAVALTTSYIGTSKAARRLYKRLSVMRKILTTLGILDGVCTVEKAMPGKAKEKATSLTNPVARTTPGKTRLAQAAAQGTQLNLEFNAAPFFPNRITDTGGFVNDILPMMSDAEFSSGWIDALRLQCQNGDLSNMFSESNAF</sequence>
<dbReference type="Gene3D" id="4.10.240.10">
    <property type="entry name" value="Zn(2)-C6 fungal-type DNA-binding domain"/>
    <property type="match status" value="1"/>
</dbReference>
<dbReference type="Pfam" id="PF00172">
    <property type="entry name" value="Zn_clus"/>
    <property type="match status" value="1"/>
</dbReference>
<evidence type="ECO:0000256" key="2">
    <source>
        <dbReference type="ARBA" id="ARBA00023015"/>
    </source>
</evidence>
<dbReference type="SMART" id="SM00066">
    <property type="entry name" value="GAL4"/>
    <property type="match status" value="1"/>
</dbReference>
<dbReference type="Proteomes" id="UP000754883">
    <property type="component" value="Unassembled WGS sequence"/>
</dbReference>
<dbReference type="GO" id="GO:0006351">
    <property type="term" value="P:DNA-templated transcription"/>
    <property type="evidence" value="ECO:0007669"/>
    <property type="project" value="InterPro"/>
</dbReference>
<keyword evidence="3" id="KW-0804">Transcription</keyword>
<proteinExistence type="predicted"/>
<dbReference type="AlphaFoldDB" id="A0A9N9UCF3"/>
<dbReference type="InterPro" id="IPR007219">
    <property type="entry name" value="XnlR_reg_dom"/>
</dbReference>
<feature type="region of interest" description="Disordered" evidence="5">
    <location>
        <begin position="66"/>
        <end position="89"/>
    </location>
</feature>
<keyword evidence="2" id="KW-0805">Transcription regulation</keyword>
<dbReference type="CDD" id="cd12148">
    <property type="entry name" value="fungal_TF_MHR"/>
    <property type="match status" value="1"/>
</dbReference>
<dbReference type="GO" id="GO:0005634">
    <property type="term" value="C:nucleus"/>
    <property type="evidence" value="ECO:0007669"/>
    <property type="project" value="TreeGrafter"/>
</dbReference>
<feature type="domain" description="Zn(2)-C6 fungal-type" evidence="6">
    <location>
        <begin position="25"/>
        <end position="54"/>
    </location>
</feature>
<reference evidence="8" key="1">
    <citation type="submission" date="2019-06" db="EMBL/GenBank/DDBJ databases">
        <authorList>
            <person name="Broberg M."/>
        </authorList>
    </citation>
    <scope>NUCLEOTIDE SEQUENCE [LARGE SCALE GENOMIC DNA]</scope>
</reference>
<dbReference type="CDD" id="cd00067">
    <property type="entry name" value="GAL4"/>
    <property type="match status" value="1"/>
</dbReference>
<dbReference type="GO" id="GO:0000981">
    <property type="term" value="F:DNA-binding transcription factor activity, RNA polymerase II-specific"/>
    <property type="evidence" value="ECO:0007669"/>
    <property type="project" value="InterPro"/>
</dbReference>
<evidence type="ECO:0000256" key="5">
    <source>
        <dbReference type="SAM" id="MobiDB-lite"/>
    </source>
</evidence>
<evidence type="ECO:0000256" key="1">
    <source>
        <dbReference type="ARBA" id="ARBA00022723"/>
    </source>
</evidence>
<dbReference type="SUPFAM" id="SSF57701">
    <property type="entry name" value="Zn2/Cys6 DNA-binding domain"/>
    <property type="match status" value="1"/>
</dbReference>
<dbReference type="InterPro" id="IPR036864">
    <property type="entry name" value="Zn2-C6_fun-type_DNA-bd_sf"/>
</dbReference>
<evidence type="ECO:0000313" key="8">
    <source>
        <dbReference type="Proteomes" id="UP000754883"/>
    </source>
</evidence>
<dbReference type="PANTHER" id="PTHR47424">
    <property type="entry name" value="REGULATORY PROTEIN GAL4"/>
    <property type="match status" value="1"/>
</dbReference>
<keyword evidence="4" id="KW-0539">Nucleus</keyword>
<feature type="region of interest" description="Disordered" evidence="5">
    <location>
        <begin position="114"/>
        <end position="138"/>
    </location>
</feature>
<name>A0A9N9UCF3_9HYPO</name>
<accession>A0A9N9UCF3</accession>
<dbReference type="EMBL" id="CABFNO020001443">
    <property type="protein sequence ID" value="CAG9987832.1"/>
    <property type="molecule type" value="Genomic_DNA"/>
</dbReference>
<reference evidence="7 8" key="2">
    <citation type="submission" date="2021-10" db="EMBL/GenBank/DDBJ databases">
        <authorList>
            <person name="Piombo E."/>
        </authorList>
    </citation>
    <scope>NUCLEOTIDE SEQUENCE [LARGE SCALE GENOMIC DNA]</scope>
</reference>
<dbReference type="SMART" id="SM00906">
    <property type="entry name" value="Fungal_trans"/>
    <property type="match status" value="1"/>
</dbReference>
<dbReference type="GO" id="GO:0000435">
    <property type="term" value="P:positive regulation of transcription from RNA polymerase II promoter by galactose"/>
    <property type="evidence" value="ECO:0007669"/>
    <property type="project" value="TreeGrafter"/>
</dbReference>
<dbReference type="GO" id="GO:0008270">
    <property type="term" value="F:zinc ion binding"/>
    <property type="evidence" value="ECO:0007669"/>
    <property type="project" value="InterPro"/>
</dbReference>
<organism evidence="7 8">
    <name type="scientific">Clonostachys byssicola</name>
    <dbReference type="NCBI Taxonomy" id="160290"/>
    <lineage>
        <taxon>Eukaryota</taxon>
        <taxon>Fungi</taxon>
        <taxon>Dikarya</taxon>
        <taxon>Ascomycota</taxon>
        <taxon>Pezizomycotina</taxon>
        <taxon>Sordariomycetes</taxon>
        <taxon>Hypocreomycetidae</taxon>
        <taxon>Hypocreales</taxon>
        <taxon>Bionectriaceae</taxon>
        <taxon>Clonostachys</taxon>
    </lineage>
</organism>
<dbReference type="Pfam" id="PF04082">
    <property type="entry name" value="Fungal_trans"/>
    <property type="match status" value="1"/>
</dbReference>
<dbReference type="PANTHER" id="PTHR47424:SF5">
    <property type="entry name" value="ZN(II)2CYS6 TRANSCRIPTION FACTOR (EUROFUNG)"/>
    <property type="match status" value="1"/>
</dbReference>
<dbReference type="InterPro" id="IPR051127">
    <property type="entry name" value="Fungal_SecMet_Regulators"/>
</dbReference>
<keyword evidence="8" id="KW-1185">Reference proteome</keyword>
<dbReference type="OrthoDB" id="2123952at2759"/>
<evidence type="ECO:0000256" key="3">
    <source>
        <dbReference type="ARBA" id="ARBA00023163"/>
    </source>
</evidence>
<dbReference type="GO" id="GO:0000978">
    <property type="term" value="F:RNA polymerase II cis-regulatory region sequence-specific DNA binding"/>
    <property type="evidence" value="ECO:0007669"/>
    <property type="project" value="TreeGrafter"/>
</dbReference>
<feature type="region of interest" description="Disordered" evidence="5">
    <location>
        <begin position="207"/>
        <end position="234"/>
    </location>
</feature>
<evidence type="ECO:0000259" key="6">
    <source>
        <dbReference type="PROSITE" id="PS50048"/>
    </source>
</evidence>
<dbReference type="PROSITE" id="PS00463">
    <property type="entry name" value="ZN2_CY6_FUNGAL_1"/>
    <property type="match status" value="1"/>
</dbReference>
<dbReference type="InterPro" id="IPR001138">
    <property type="entry name" value="Zn2Cys6_DnaBD"/>
</dbReference>
<evidence type="ECO:0000313" key="7">
    <source>
        <dbReference type="EMBL" id="CAG9987832.1"/>
    </source>
</evidence>
<keyword evidence="1" id="KW-0479">Metal-binding</keyword>
<evidence type="ECO:0000256" key="4">
    <source>
        <dbReference type="ARBA" id="ARBA00023242"/>
    </source>
</evidence>